<organism evidence="5 6">
    <name type="scientific">Nocardia carnea</name>
    <dbReference type="NCBI Taxonomy" id="37328"/>
    <lineage>
        <taxon>Bacteria</taxon>
        <taxon>Bacillati</taxon>
        <taxon>Actinomycetota</taxon>
        <taxon>Actinomycetes</taxon>
        <taxon>Mycobacteriales</taxon>
        <taxon>Nocardiaceae</taxon>
        <taxon>Nocardia</taxon>
    </lineage>
</organism>
<dbReference type="EMBL" id="JBIRUQ010000011">
    <property type="protein sequence ID" value="MFI1464905.1"/>
    <property type="molecule type" value="Genomic_DNA"/>
</dbReference>
<protein>
    <recommendedName>
        <fullName evidence="7">Mce-associated membrane protein</fullName>
    </recommendedName>
</protein>
<accession>A0ABW7TVN2</accession>
<proteinExistence type="predicted"/>
<dbReference type="RefSeq" id="WP_051158306.1">
    <property type="nucleotide sequence ID" value="NZ_JBIRUQ010000011.1"/>
</dbReference>
<feature type="compositionally biased region" description="Low complexity" evidence="3">
    <location>
        <begin position="184"/>
        <end position="205"/>
    </location>
</feature>
<dbReference type="Proteomes" id="UP001611263">
    <property type="component" value="Unassembled WGS sequence"/>
</dbReference>
<evidence type="ECO:0000313" key="5">
    <source>
        <dbReference type="EMBL" id="MFI1464905.1"/>
    </source>
</evidence>
<evidence type="ECO:0000256" key="4">
    <source>
        <dbReference type="SAM" id="Phobius"/>
    </source>
</evidence>
<dbReference type="PANTHER" id="PTHR37042">
    <property type="entry name" value="OUTER MEMBRANE PROTEIN RV1973"/>
    <property type="match status" value="1"/>
</dbReference>
<feature type="region of interest" description="Disordered" evidence="3">
    <location>
        <begin position="39"/>
        <end position="215"/>
    </location>
</feature>
<feature type="compositionally biased region" description="Low complexity" evidence="3">
    <location>
        <begin position="154"/>
        <end position="174"/>
    </location>
</feature>
<evidence type="ECO:0000256" key="3">
    <source>
        <dbReference type="SAM" id="MobiDB-lite"/>
    </source>
</evidence>
<comment type="caution">
    <text evidence="5">The sequence shown here is derived from an EMBL/GenBank/DDBJ whole genome shotgun (WGS) entry which is preliminary data.</text>
</comment>
<reference evidence="5 6" key="1">
    <citation type="submission" date="2024-10" db="EMBL/GenBank/DDBJ databases">
        <title>The Natural Products Discovery Center: Release of the First 8490 Sequenced Strains for Exploring Actinobacteria Biosynthetic Diversity.</title>
        <authorList>
            <person name="Kalkreuter E."/>
            <person name="Kautsar S.A."/>
            <person name="Yang D."/>
            <person name="Bader C.D."/>
            <person name="Teijaro C.N."/>
            <person name="Fluegel L."/>
            <person name="Davis C.M."/>
            <person name="Simpson J.R."/>
            <person name="Lauterbach L."/>
            <person name="Steele A.D."/>
            <person name="Gui C."/>
            <person name="Meng S."/>
            <person name="Li G."/>
            <person name="Viehrig K."/>
            <person name="Ye F."/>
            <person name="Su P."/>
            <person name="Kiefer A.F."/>
            <person name="Nichols A."/>
            <person name="Cepeda A.J."/>
            <person name="Yan W."/>
            <person name="Fan B."/>
            <person name="Jiang Y."/>
            <person name="Adhikari A."/>
            <person name="Zheng C.-J."/>
            <person name="Schuster L."/>
            <person name="Cowan T.M."/>
            <person name="Smanski M.J."/>
            <person name="Chevrette M.G."/>
            <person name="De Carvalho L.P.S."/>
            <person name="Shen B."/>
        </authorList>
    </citation>
    <scope>NUCLEOTIDE SEQUENCE [LARGE SCALE GENOMIC DNA]</scope>
    <source>
        <strain evidence="5 6">NPDC020568</strain>
    </source>
</reference>
<feature type="transmembrane region" description="Helical" evidence="4">
    <location>
        <begin position="241"/>
        <end position="263"/>
    </location>
</feature>
<sequence>MPETATDPLILAAEQADAEAAAAEAEALAAQASATAARARARAAKLRCEAGEQRTTASVAESGTAGGAEVSPDPVAPDPAPSANTTDTGAVVETAAVVDAPERGASAAAAASSGAKTASPAKGSGTARTVAQGDAASSATPERDTATNSGPQVDTSKAATTDGDTATGSDAAGDTSKDGDSDSDISAGSGSSGDASKGSDSGSGAVTKNRASKGVDKVAGRLAAVGRRVKSNKVRRPSRRAVGRALVAMIVLVSLVAGGYSMWNHQQITAGQAREDEFLNAAREGVIALTTLDSGRATDDVKRVLDHSTGAFRTDFQTRSEDFTKVVEQSKVATQGEITAAAVESMTDESAVVLVSAVSRVTNSAGAQQEPRVWRLSVTVTRDGSELKMSKVEFVP</sequence>
<keyword evidence="6" id="KW-1185">Reference proteome</keyword>
<gene>
    <name evidence="5" type="ORF">ACH4WX_29685</name>
</gene>
<name>A0ABW7TVN2_9NOCA</name>
<evidence type="ECO:0008006" key="7">
    <source>
        <dbReference type="Google" id="ProtNLM"/>
    </source>
</evidence>
<evidence type="ECO:0000256" key="2">
    <source>
        <dbReference type="ARBA" id="ARBA00023136"/>
    </source>
</evidence>
<feature type="compositionally biased region" description="Low complexity" evidence="3">
    <location>
        <begin position="104"/>
        <end position="125"/>
    </location>
</feature>
<keyword evidence="4" id="KW-0812">Transmembrane</keyword>
<feature type="compositionally biased region" description="Polar residues" evidence="3">
    <location>
        <begin position="135"/>
        <end position="153"/>
    </location>
</feature>
<comment type="subcellular location">
    <subcellularLocation>
        <location evidence="1">Membrane</location>
    </subcellularLocation>
</comment>
<keyword evidence="4" id="KW-1133">Transmembrane helix</keyword>
<dbReference type="GeneID" id="93509611"/>
<evidence type="ECO:0000256" key="1">
    <source>
        <dbReference type="ARBA" id="ARBA00004370"/>
    </source>
</evidence>
<evidence type="ECO:0000313" key="6">
    <source>
        <dbReference type="Proteomes" id="UP001611263"/>
    </source>
</evidence>
<keyword evidence="2 4" id="KW-0472">Membrane</keyword>
<dbReference type="PANTHER" id="PTHR37042:SF4">
    <property type="entry name" value="OUTER MEMBRANE PROTEIN RV1973"/>
    <property type="match status" value="1"/>
</dbReference>